<feature type="compositionally biased region" description="Low complexity" evidence="1">
    <location>
        <begin position="305"/>
        <end position="319"/>
    </location>
</feature>
<sequence length="734" mass="79703">MLLRLVPEQPHPTILFTLAFNNLPDGLPFPAAWTAQLQQILHDELEMPQCIHALDKAAWATCLLHEVTFSMPARRVSAMFVDGTNAEWPLEDEKLNASLKEVMDDVSESSVAAEMEQRRAQAIQAAAQAQAAQERMPPTPTPMPVRGKHKKSRSLLMSLVASICPSVAPSPLPLSPPRPISSLELAPPPPEPPVSSRHLRRKARADLVDIYRRYILPALAAESVYSVNRTGIEGGSGGGYVLWNLQSILRRIEVRMCELGAQLGSPCPSRSSSVKSSNSKTKARRYRVTASVLSETPFDEEEESSSGTGEGSVESGDTEASSVSVQTPKDVLPEYPLMCTGSAQEEDNARVRKEGGIVLPVARLSSSPTPQCPSSPQARVRSHRPKKRFSQPPMWGRADSPQQRVQQHEYAILHASTIRLRALITRTSQSAQAQAEERSAVLVQLESRSRRRAWSCRQLMGGARMDVGIKEGLSAPLRSSALRWSWTVTTLEAEGSTGKIQLHGRLQGLGRPRGPMVVRSGPQENLPAPIFFVPSQGNSVPFPQTEPASGEGDDFCCTGPQDTSTLFGAGEGDDEVSPDSASETPQEQLAPFARSTSSDDLPSLFSSLPTPTSSSVTTPSTSPSPPSDLKGNFEIAAFEDADTEMEEIELGRLSGSSPAFDSRPFNIGNEDLPCDDFEVPSLEFEKRSVSAPIPVPDCRRKFGDETMDGMGMPVPIGRGMGARLYARRRAALMR</sequence>
<organism evidence="2 3">
    <name type="scientific">Sanghuangporus baumii</name>
    <name type="common">Phellinus baumii</name>
    <dbReference type="NCBI Taxonomy" id="108892"/>
    <lineage>
        <taxon>Eukaryota</taxon>
        <taxon>Fungi</taxon>
        <taxon>Dikarya</taxon>
        <taxon>Basidiomycota</taxon>
        <taxon>Agaricomycotina</taxon>
        <taxon>Agaricomycetes</taxon>
        <taxon>Hymenochaetales</taxon>
        <taxon>Hymenochaetaceae</taxon>
        <taxon>Sanghuangporus</taxon>
    </lineage>
</organism>
<evidence type="ECO:0000313" key="3">
    <source>
        <dbReference type="Proteomes" id="UP000757232"/>
    </source>
</evidence>
<reference evidence="2" key="1">
    <citation type="submission" date="2016-06" db="EMBL/GenBank/DDBJ databases">
        <title>Draft Genome sequence of the fungus Inonotus baumii.</title>
        <authorList>
            <person name="Zhu H."/>
            <person name="Lin W."/>
        </authorList>
    </citation>
    <scope>NUCLEOTIDE SEQUENCE</scope>
    <source>
        <strain evidence="2">821</strain>
    </source>
</reference>
<comment type="caution">
    <text evidence="2">The sequence shown here is derived from an EMBL/GenBank/DDBJ whole genome shotgun (WGS) entry which is preliminary data.</text>
</comment>
<proteinExistence type="predicted"/>
<gene>
    <name evidence="2" type="ORF">A7U60_g855</name>
</gene>
<feature type="compositionally biased region" description="Low complexity" evidence="1">
    <location>
        <begin position="595"/>
        <end position="621"/>
    </location>
</feature>
<accession>A0A9Q5NC54</accession>
<feature type="region of interest" description="Disordered" evidence="1">
    <location>
        <begin position="263"/>
        <end position="335"/>
    </location>
</feature>
<dbReference type="OrthoDB" id="3224257at2759"/>
<feature type="compositionally biased region" description="Low complexity" evidence="1">
    <location>
        <begin position="365"/>
        <end position="377"/>
    </location>
</feature>
<protein>
    <submittedName>
        <fullName evidence="2">Uncharacterized protein</fullName>
    </submittedName>
</protein>
<dbReference type="AlphaFoldDB" id="A0A9Q5NC54"/>
<feature type="region of interest" description="Disordered" evidence="1">
    <location>
        <begin position="179"/>
        <end position="198"/>
    </location>
</feature>
<evidence type="ECO:0000313" key="2">
    <source>
        <dbReference type="EMBL" id="OCB91861.1"/>
    </source>
</evidence>
<dbReference type="Proteomes" id="UP000757232">
    <property type="component" value="Unassembled WGS sequence"/>
</dbReference>
<feature type="region of interest" description="Disordered" evidence="1">
    <location>
        <begin position="521"/>
        <end position="632"/>
    </location>
</feature>
<evidence type="ECO:0000256" key="1">
    <source>
        <dbReference type="SAM" id="MobiDB-lite"/>
    </source>
</evidence>
<name>A0A9Q5NC54_SANBA</name>
<feature type="compositionally biased region" description="Low complexity" evidence="1">
    <location>
        <begin position="265"/>
        <end position="279"/>
    </location>
</feature>
<feature type="compositionally biased region" description="Basic residues" evidence="1">
    <location>
        <begin position="380"/>
        <end position="389"/>
    </location>
</feature>
<feature type="region of interest" description="Disordered" evidence="1">
    <location>
        <begin position="361"/>
        <end position="401"/>
    </location>
</feature>
<dbReference type="EMBL" id="LNZH02000056">
    <property type="protein sequence ID" value="OCB91861.1"/>
    <property type="molecule type" value="Genomic_DNA"/>
</dbReference>
<keyword evidence="3" id="KW-1185">Reference proteome</keyword>